<dbReference type="CDD" id="cd03024">
    <property type="entry name" value="DsbA_FrnE"/>
    <property type="match status" value="1"/>
</dbReference>
<keyword evidence="3" id="KW-1185">Reference proteome</keyword>
<evidence type="ECO:0000259" key="1">
    <source>
        <dbReference type="Pfam" id="PF01323"/>
    </source>
</evidence>
<dbReference type="PANTHER" id="PTHR13887:SF41">
    <property type="entry name" value="THIOREDOXIN SUPERFAMILY PROTEIN"/>
    <property type="match status" value="1"/>
</dbReference>
<comment type="caution">
    <text evidence="2">The sequence shown here is derived from an EMBL/GenBank/DDBJ whole genome shotgun (WGS) entry which is preliminary data.</text>
</comment>
<dbReference type="PANTHER" id="PTHR13887">
    <property type="entry name" value="GLUTATHIONE S-TRANSFERASE KAPPA"/>
    <property type="match status" value="1"/>
</dbReference>
<protein>
    <submittedName>
        <fullName evidence="2">Dithiol-disulfide isomerase</fullName>
    </submittedName>
</protein>
<accession>A0A512T0J2</accession>
<evidence type="ECO:0000313" key="3">
    <source>
        <dbReference type="Proteomes" id="UP000321793"/>
    </source>
</evidence>
<dbReference type="Gene3D" id="3.40.30.10">
    <property type="entry name" value="Glutaredoxin"/>
    <property type="match status" value="1"/>
</dbReference>
<proteinExistence type="predicted"/>
<feature type="domain" description="DSBA-like thioredoxin" evidence="1">
    <location>
        <begin position="14"/>
        <end position="221"/>
    </location>
</feature>
<dbReference type="GO" id="GO:0016491">
    <property type="term" value="F:oxidoreductase activity"/>
    <property type="evidence" value="ECO:0007669"/>
    <property type="project" value="InterPro"/>
</dbReference>
<dbReference type="GO" id="GO:0016853">
    <property type="term" value="F:isomerase activity"/>
    <property type="evidence" value="ECO:0007669"/>
    <property type="project" value="UniProtKB-KW"/>
</dbReference>
<sequence>MPSGLRRIVVGMRIDVWFDLVCPFCHVGRRRLELAVDQFVAGAEDGEEREVDVVWHSYQLDRSAPAVVEGSNVDRIAAKYGRSREEMVAQHESMAADAAEVGLDFQWDKVVAGNSFDAHRVLHLARARGLDKPVTDRVMRGWYTEGASLGDTDTLVRLAVEGGLGEKDVREMLGSDDFGYDVRADEATANQIGITAVPTYVLDQKFAVTGAQPVDGLLRALELVWEDRGNAPEARGGGCGGCEGGCACGA</sequence>
<name>A0A512T0J2_9MICO</name>
<reference evidence="2 3" key="1">
    <citation type="submission" date="2019-07" db="EMBL/GenBank/DDBJ databases">
        <title>Whole genome shotgun sequence of Knoellia locipacati NBRC 109775.</title>
        <authorList>
            <person name="Hosoyama A."/>
            <person name="Uohara A."/>
            <person name="Ohji S."/>
            <person name="Ichikawa N."/>
        </authorList>
    </citation>
    <scope>NUCLEOTIDE SEQUENCE [LARGE SCALE GENOMIC DNA]</scope>
    <source>
        <strain evidence="2 3">NBRC 109775</strain>
    </source>
</reference>
<dbReference type="InterPro" id="IPR001853">
    <property type="entry name" value="DSBA-like_thioredoxin_dom"/>
</dbReference>
<organism evidence="2 3">
    <name type="scientific">Knoellia locipacati</name>
    <dbReference type="NCBI Taxonomy" id="882824"/>
    <lineage>
        <taxon>Bacteria</taxon>
        <taxon>Bacillati</taxon>
        <taxon>Actinomycetota</taxon>
        <taxon>Actinomycetes</taxon>
        <taxon>Micrococcales</taxon>
        <taxon>Intrasporangiaceae</taxon>
        <taxon>Knoellia</taxon>
    </lineage>
</organism>
<dbReference type="InterPro" id="IPR036249">
    <property type="entry name" value="Thioredoxin-like_sf"/>
</dbReference>
<keyword evidence="2" id="KW-0413">Isomerase</keyword>
<dbReference type="EMBL" id="BKBA01000008">
    <property type="protein sequence ID" value="GEQ13716.1"/>
    <property type="molecule type" value="Genomic_DNA"/>
</dbReference>
<dbReference type="Pfam" id="PF01323">
    <property type="entry name" value="DSBA"/>
    <property type="match status" value="1"/>
</dbReference>
<dbReference type="AlphaFoldDB" id="A0A512T0J2"/>
<dbReference type="Proteomes" id="UP000321793">
    <property type="component" value="Unassembled WGS sequence"/>
</dbReference>
<gene>
    <name evidence="2" type="primary">dsb</name>
    <name evidence="2" type="ORF">KLO01_17630</name>
</gene>
<dbReference type="SUPFAM" id="SSF52833">
    <property type="entry name" value="Thioredoxin-like"/>
    <property type="match status" value="1"/>
</dbReference>
<evidence type="ECO:0000313" key="2">
    <source>
        <dbReference type="EMBL" id="GEQ13716.1"/>
    </source>
</evidence>